<evidence type="ECO:0000256" key="3">
    <source>
        <dbReference type="ARBA" id="ARBA00022448"/>
    </source>
</evidence>
<feature type="transmembrane region" description="Helical" evidence="8">
    <location>
        <begin position="90"/>
        <end position="110"/>
    </location>
</feature>
<dbReference type="Proteomes" id="UP000504629">
    <property type="component" value="Unplaced"/>
</dbReference>
<evidence type="ECO:0000313" key="9">
    <source>
        <dbReference type="Proteomes" id="UP000504629"/>
    </source>
</evidence>
<dbReference type="GO" id="GO:0015293">
    <property type="term" value="F:symporter activity"/>
    <property type="evidence" value="ECO:0007669"/>
    <property type="project" value="UniProtKB-KW"/>
</dbReference>
<feature type="transmembrane region" description="Helical" evidence="8">
    <location>
        <begin position="50"/>
        <end position="70"/>
    </location>
</feature>
<evidence type="ECO:0000256" key="8">
    <source>
        <dbReference type="SAM" id="Phobius"/>
    </source>
</evidence>
<evidence type="ECO:0000256" key="2">
    <source>
        <dbReference type="ARBA" id="ARBA00006459"/>
    </source>
</evidence>
<gene>
    <name evidence="10" type="primary">LOC114251350</name>
</gene>
<evidence type="ECO:0000313" key="10">
    <source>
        <dbReference type="RefSeq" id="XP_028041375.1"/>
    </source>
</evidence>
<evidence type="ECO:0000256" key="6">
    <source>
        <dbReference type="ARBA" id="ARBA00022989"/>
    </source>
</evidence>
<protein>
    <submittedName>
        <fullName evidence="10">Uncharacterized protein LOC114251350</fullName>
    </submittedName>
</protein>
<comment type="similarity">
    <text evidence="2">Belongs to the sodium:neurotransmitter symporter (SNF) (TC 2.A.22) family.</text>
</comment>
<evidence type="ECO:0000256" key="1">
    <source>
        <dbReference type="ARBA" id="ARBA00004141"/>
    </source>
</evidence>
<dbReference type="OrthoDB" id="6699552at2759"/>
<dbReference type="AlphaFoldDB" id="A0A6J2KH67"/>
<evidence type="ECO:0000256" key="4">
    <source>
        <dbReference type="ARBA" id="ARBA00022692"/>
    </source>
</evidence>
<keyword evidence="7 8" id="KW-0472">Membrane</keyword>
<reference evidence="10" key="1">
    <citation type="submission" date="2025-08" db="UniProtKB">
        <authorList>
            <consortium name="RefSeq"/>
        </authorList>
    </citation>
    <scope>IDENTIFICATION</scope>
    <source>
        <tissue evidence="10">Silk gland</tissue>
    </source>
</reference>
<dbReference type="RefSeq" id="XP_028041375.1">
    <property type="nucleotide sequence ID" value="XM_028185574.1"/>
</dbReference>
<dbReference type="InterPro" id="IPR037272">
    <property type="entry name" value="SNS_sf"/>
</dbReference>
<dbReference type="PROSITE" id="PS50267">
    <property type="entry name" value="NA_NEUROTRAN_SYMP_3"/>
    <property type="match status" value="1"/>
</dbReference>
<proteinExistence type="inferred from homology"/>
<keyword evidence="6 8" id="KW-1133">Transmembrane helix</keyword>
<dbReference type="SUPFAM" id="SSF161070">
    <property type="entry name" value="SNF-like"/>
    <property type="match status" value="1"/>
</dbReference>
<comment type="subcellular location">
    <subcellularLocation>
        <location evidence="1">Membrane</location>
        <topology evidence="1">Multi-pass membrane protein</topology>
    </subcellularLocation>
</comment>
<dbReference type="KEGG" id="bman:114251350"/>
<accession>A0A6J2KH67</accession>
<organism evidence="9 10">
    <name type="scientific">Bombyx mandarina</name>
    <name type="common">Wild silk moth</name>
    <name type="synonym">Wild silkworm</name>
    <dbReference type="NCBI Taxonomy" id="7092"/>
    <lineage>
        <taxon>Eukaryota</taxon>
        <taxon>Metazoa</taxon>
        <taxon>Ecdysozoa</taxon>
        <taxon>Arthropoda</taxon>
        <taxon>Hexapoda</taxon>
        <taxon>Insecta</taxon>
        <taxon>Pterygota</taxon>
        <taxon>Neoptera</taxon>
        <taxon>Endopterygota</taxon>
        <taxon>Lepidoptera</taxon>
        <taxon>Glossata</taxon>
        <taxon>Ditrysia</taxon>
        <taxon>Bombycoidea</taxon>
        <taxon>Bombycidae</taxon>
        <taxon>Bombycinae</taxon>
        <taxon>Bombyx</taxon>
    </lineage>
</organism>
<evidence type="ECO:0000256" key="7">
    <source>
        <dbReference type="ARBA" id="ARBA00023136"/>
    </source>
</evidence>
<dbReference type="Pfam" id="PF00209">
    <property type="entry name" value="SNF"/>
    <property type="match status" value="1"/>
</dbReference>
<sequence length="180" mass="21545">MFQNEFAGNYCPKIQSRWNSYGNYKLIVWLWMLNETTLMFCPAEISHSGFYIHAVLHAISVIFIGMPLVYSEICIGQYMNGNVISMWNFFPIFRIAGYVVGISTQLMVYYRKKMIWKLFSPTDSWGPRDKILFKSRKMFVPEIMTREFLYRQVRLRGYYRSKKISHIKNQEYNEQESIFS</sequence>
<dbReference type="InterPro" id="IPR000175">
    <property type="entry name" value="Na/ntran_symport"/>
</dbReference>
<dbReference type="GeneID" id="114251350"/>
<feature type="transmembrane region" description="Helical" evidence="8">
    <location>
        <begin position="26"/>
        <end position="43"/>
    </location>
</feature>
<keyword evidence="3" id="KW-0813">Transport</keyword>
<name>A0A6J2KH67_BOMMA</name>
<keyword evidence="5" id="KW-0769">Symport</keyword>
<dbReference type="GO" id="GO:0016020">
    <property type="term" value="C:membrane"/>
    <property type="evidence" value="ECO:0007669"/>
    <property type="project" value="UniProtKB-SubCell"/>
</dbReference>
<evidence type="ECO:0000256" key="5">
    <source>
        <dbReference type="ARBA" id="ARBA00022847"/>
    </source>
</evidence>
<keyword evidence="4 8" id="KW-0812">Transmembrane</keyword>
<keyword evidence="9" id="KW-1185">Reference proteome</keyword>